<comment type="similarity">
    <text evidence="1">Belongs to the ThrE exporter (TC 2.A.79) family.</text>
</comment>
<feature type="compositionally biased region" description="Low complexity" evidence="2">
    <location>
        <begin position="75"/>
        <end position="90"/>
    </location>
</feature>
<dbReference type="InterPro" id="IPR010619">
    <property type="entry name" value="ThrE-like_N"/>
</dbReference>
<feature type="transmembrane region" description="Helical" evidence="3">
    <location>
        <begin position="459"/>
        <end position="477"/>
    </location>
</feature>
<dbReference type="InterPro" id="IPR051361">
    <property type="entry name" value="ThrE/Ser_Exporter"/>
</dbReference>
<feature type="transmembrane region" description="Helical" evidence="3">
    <location>
        <begin position="514"/>
        <end position="536"/>
    </location>
</feature>
<keyword evidence="3" id="KW-1133">Transmembrane helix</keyword>
<keyword evidence="6" id="KW-1185">Reference proteome</keyword>
<dbReference type="Pfam" id="PF06738">
    <property type="entry name" value="ThrE"/>
    <property type="match status" value="1"/>
</dbReference>
<dbReference type="PANTHER" id="PTHR31082:SF4">
    <property type="entry name" value="PHEROMONE-REGULATED MEMBRANE PROTEIN 10"/>
    <property type="match status" value="1"/>
</dbReference>
<dbReference type="Proteomes" id="UP000503441">
    <property type="component" value="Chromosome"/>
</dbReference>
<accession>A0ABX6JY37</accession>
<feature type="compositionally biased region" description="Pro residues" evidence="2">
    <location>
        <begin position="59"/>
        <end position="69"/>
    </location>
</feature>
<evidence type="ECO:0000256" key="3">
    <source>
        <dbReference type="SAM" id="Phobius"/>
    </source>
</evidence>
<feature type="transmembrane region" description="Helical" evidence="3">
    <location>
        <begin position="436"/>
        <end position="452"/>
    </location>
</feature>
<evidence type="ECO:0000313" key="6">
    <source>
        <dbReference type="Proteomes" id="UP000503441"/>
    </source>
</evidence>
<feature type="region of interest" description="Disordered" evidence="2">
    <location>
        <begin position="26"/>
        <end position="105"/>
    </location>
</feature>
<evidence type="ECO:0000313" key="5">
    <source>
        <dbReference type="EMBL" id="QIM17700.1"/>
    </source>
</evidence>
<gene>
    <name evidence="5" type="ORF">G7066_01440</name>
</gene>
<keyword evidence="3" id="KW-0812">Transmembrane</keyword>
<evidence type="ECO:0000256" key="1">
    <source>
        <dbReference type="ARBA" id="ARBA00034125"/>
    </source>
</evidence>
<dbReference type="EMBL" id="CP049933">
    <property type="protein sequence ID" value="QIM17700.1"/>
    <property type="molecule type" value="Genomic_DNA"/>
</dbReference>
<reference evidence="5 6" key="1">
    <citation type="submission" date="2020-03" db="EMBL/GenBank/DDBJ databases">
        <title>Leucobacter sp. nov., isolated from beetles.</title>
        <authorList>
            <person name="Hyun D.-W."/>
            <person name="Bae J.-W."/>
        </authorList>
    </citation>
    <scope>NUCLEOTIDE SEQUENCE [LARGE SCALE GENOMIC DNA]</scope>
    <source>
        <strain evidence="5 6">HDW9A</strain>
    </source>
</reference>
<feature type="transmembrane region" description="Helical" evidence="3">
    <location>
        <begin position="542"/>
        <end position="566"/>
    </location>
</feature>
<feature type="transmembrane region" description="Helical" evidence="3">
    <location>
        <begin position="129"/>
        <end position="150"/>
    </location>
</feature>
<dbReference type="RefSeq" id="WP_166328487.1">
    <property type="nucleotide sequence ID" value="NZ_CP049933.1"/>
</dbReference>
<feature type="transmembrane region" description="Helical" evidence="3">
    <location>
        <begin position="286"/>
        <end position="305"/>
    </location>
</feature>
<feature type="domain" description="Threonine/serine exporter-like N-terminal" evidence="4">
    <location>
        <begin position="180"/>
        <end position="418"/>
    </location>
</feature>
<protein>
    <submittedName>
        <fullName evidence="5">Threonine/serine exporter family protein</fullName>
    </submittedName>
</protein>
<feature type="transmembrane region" description="Helical" evidence="3">
    <location>
        <begin position="362"/>
        <end position="384"/>
    </location>
</feature>
<evidence type="ECO:0000256" key="2">
    <source>
        <dbReference type="SAM" id="MobiDB-lite"/>
    </source>
</evidence>
<feature type="transmembrane region" description="Helical" evidence="3">
    <location>
        <begin position="337"/>
        <end position="356"/>
    </location>
</feature>
<sequence length="578" mass="59807">MLLALTAAVWVGVELNARPSSAAQIVLSEELPDPKPDDPVVSQEPEPPAPEIPDSNEPQPDPSEPIPESPDPDSGELSSPNEELSSENSNDPIGSQPEQDQDVNDDTNAGVLELIPSEASVRQVPADTWITALVIVVASALLLLLLQLGLRRSDRRQFINPEPFPAAVPPATPTTTIAAMASVGEAMLDANYSVVAVHRVLDDIARVDGFPEMEVVVFPTALILSSRGGGEVQTAAVQTGSSRFQLHQVDALDRLVAGLRSGSIPSSEARERVRELRQLSSPYSGWLRILAYVVICASIAVLLGASWVGLAFAGALGAVVGTALVFSARAPRRYQPLITVGLAFGVSTAVFLFTSAGWDPGILSSLVAPFVILLPGALLTTGVIELASGEMMSGAGRLAAGSMQLVLLAAGFVAGAMLVGVPQIQLTEAYGSLGPVAPWIAVLLFGVGIVINQGGRGRSIPWTLLVLFIAYGTQVVSSTVFGGVLSAFFGAFAMTPVAVWVSRHPSGPAAMVSFLPAFWLLVPGALGLVGVTSILSGDSAGSTALVTTIATMVSIALGIVAGSVLAEAPKHSRGSHAL</sequence>
<organism evidence="5 6">
    <name type="scientific">Leucobacter coleopterorum</name>
    <dbReference type="NCBI Taxonomy" id="2714933"/>
    <lineage>
        <taxon>Bacteria</taxon>
        <taxon>Bacillati</taxon>
        <taxon>Actinomycetota</taxon>
        <taxon>Actinomycetes</taxon>
        <taxon>Micrococcales</taxon>
        <taxon>Microbacteriaceae</taxon>
        <taxon>Leucobacter</taxon>
    </lineage>
</organism>
<evidence type="ECO:0000259" key="4">
    <source>
        <dbReference type="Pfam" id="PF06738"/>
    </source>
</evidence>
<feature type="transmembrane region" description="Helical" evidence="3">
    <location>
        <begin position="405"/>
        <end position="424"/>
    </location>
</feature>
<dbReference type="PANTHER" id="PTHR31082">
    <property type="entry name" value="PHEROMONE-REGULATED MEMBRANE PROTEIN 10"/>
    <property type="match status" value="1"/>
</dbReference>
<proteinExistence type="inferred from homology"/>
<feature type="transmembrane region" description="Helical" evidence="3">
    <location>
        <begin position="311"/>
        <end position="330"/>
    </location>
</feature>
<keyword evidence="3" id="KW-0472">Membrane</keyword>
<name>A0ABX6JY37_9MICO</name>